<evidence type="ECO:0000259" key="4">
    <source>
        <dbReference type="Pfam" id="PF00685"/>
    </source>
</evidence>
<sequence>MTARETRRVKEEEYLEETQHNFNEKLQTIPRERGWFGLLFRSSMIFPPIHCSTPVPIVASHALTLISWVKYGIKDLEALPSPRLLATHFPYTLLPEAVTASGSKFVYIWRDPKDVLVSMWQFVNKVNPKEIPPIGLNEAFELFCKGISNFGPFWDHVLGYWKVCQESPNKMLFLKYEDMKREPLVELKKLADFMGHPFTMEEEKDGVVEKIVEFCSFEHLSNLEVNKTGSHQINRDTAIENRHFFRKGQIGESKIHLTSEMMDCIDRITQHKFNGSGLI</sequence>
<reference evidence="5 6" key="1">
    <citation type="submission" date="2019-07" db="EMBL/GenBank/DDBJ databases">
        <title>De Novo Assembly of kiwifruit Actinidia rufa.</title>
        <authorList>
            <person name="Sugita-Konishi S."/>
            <person name="Sato K."/>
            <person name="Mori E."/>
            <person name="Abe Y."/>
            <person name="Kisaki G."/>
            <person name="Hamano K."/>
            <person name="Suezawa K."/>
            <person name="Otani M."/>
            <person name="Fukuda T."/>
            <person name="Manabe T."/>
            <person name="Gomi K."/>
            <person name="Tabuchi M."/>
            <person name="Akimitsu K."/>
            <person name="Kataoka I."/>
        </authorList>
    </citation>
    <scope>NUCLEOTIDE SEQUENCE [LARGE SCALE GENOMIC DNA]</scope>
    <source>
        <strain evidence="6">cv. Fuchu</strain>
    </source>
</reference>
<evidence type="ECO:0000256" key="3">
    <source>
        <dbReference type="RuleBase" id="RU361155"/>
    </source>
</evidence>
<dbReference type="SUPFAM" id="SSF52540">
    <property type="entry name" value="P-loop containing nucleoside triphosphate hydrolases"/>
    <property type="match status" value="1"/>
</dbReference>
<evidence type="ECO:0000256" key="2">
    <source>
        <dbReference type="ARBA" id="ARBA00022679"/>
    </source>
</evidence>
<organism evidence="5 6">
    <name type="scientific">Actinidia rufa</name>
    <dbReference type="NCBI Taxonomy" id="165716"/>
    <lineage>
        <taxon>Eukaryota</taxon>
        <taxon>Viridiplantae</taxon>
        <taxon>Streptophyta</taxon>
        <taxon>Embryophyta</taxon>
        <taxon>Tracheophyta</taxon>
        <taxon>Spermatophyta</taxon>
        <taxon>Magnoliopsida</taxon>
        <taxon>eudicotyledons</taxon>
        <taxon>Gunneridae</taxon>
        <taxon>Pentapetalae</taxon>
        <taxon>asterids</taxon>
        <taxon>Ericales</taxon>
        <taxon>Actinidiaceae</taxon>
        <taxon>Actinidia</taxon>
    </lineage>
</organism>
<dbReference type="GO" id="GO:0008146">
    <property type="term" value="F:sulfotransferase activity"/>
    <property type="evidence" value="ECO:0007669"/>
    <property type="project" value="InterPro"/>
</dbReference>
<proteinExistence type="inferred from homology"/>
<feature type="domain" description="Sulfotransferase" evidence="4">
    <location>
        <begin position="67"/>
        <end position="277"/>
    </location>
</feature>
<dbReference type="InterPro" id="IPR000863">
    <property type="entry name" value="Sulfotransferase_dom"/>
</dbReference>
<evidence type="ECO:0000313" key="6">
    <source>
        <dbReference type="Proteomes" id="UP000585474"/>
    </source>
</evidence>
<dbReference type="InterPro" id="IPR027417">
    <property type="entry name" value="P-loop_NTPase"/>
</dbReference>
<protein>
    <recommendedName>
        <fullName evidence="3">Sulfotransferase</fullName>
        <ecNumber evidence="3">2.8.2.-</ecNumber>
    </recommendedName>
</protein>
<dbReference type="PANTHER" id="PTHR11783">
    <property type="entry name" value="SULFOTRANSFERASE SULT"/>
    <property type="match status" value="1"/>
</dbReference>
<accession>A0A7J0EGU5</accession>
<name>A0A7J0EGU5_9ERIC</name>
<keyword evidence="5" id="KW-0378">Hydrolase</keyword>
<comment type="caution">
    <text evidence="5">The sequence shown here is derived from an EMBL/GenBank/DDBJ whole genome shotgun (WGS) entry which is preliminary data.</text>
</comment>
<dbReference type="EMBL" id="BJWL01000004">
    <property type="protein sequence ID" value="GFY85671.1"/>
    <property type="molecule type" value="Genomic_DNA"/>
</dbReference>
<dbReference type="GO" id="GO:0016787">
    <property type="term" value="F:hydrolase activity"/>
    <property type="evidence" value="ECO:0007669"/>
    <property type="project" value="UniProtKB-KW"/>
</dbReference>
<keyword evidence="2 3" id="KW-0808">Transferase</keyword>
<evidence type="ECO:0000256" key="1">
    <source>
        <dbReference type="ARBA" id="ARBA00005771"/>
    </source>
</evidence>
<dbReference type="AlphaFoldDB" id="A0A7J0EGU5"/>
<keyword evidence="6" id="KW-1185">Reference proteome</keyword>
<dbReference type="EC" id="2.8.2.-" evidence="3"/>
<comment type="similarity">
    <text evidence="1 3">Belongs to the sulfotransferase 1 family.</text>
</comment>
<dbReference type="Proteomes" id="UP000585474">
    <property type="component" value="Unassembled WGS sequence"/>
</dbReference>
<dbReference type="Gene3D" id="3.40.50.300">
    <property type="entry name" value="P-loop containing nucleotide triphosphate hydrolases"/>
    <property type="match status" value="1"/>
</dbReference>
<dbReference type="OrthoDB" id="205623at2759"/>
<evidence type="ECO:0000313" key="5">
    <source>
        <dbReference type="EMBL" id="GFY85671.1"/>
    </source>
</evidence>
<gene>
    <name evidence="5" type="ORF">Acr_04g0004090</name>
</gene>
<dbReference type="Pfam" id="PF00685">
    <property type="entry name" value="Sulfotransfer_1"/>
    <property type="match status" value="1"/>
</dbReference>